<dbReference type="HOGENOM" id="CLU_004585_5_2_9"/>
<dbReference type="Proteomes" id="UP000008457">
    <property type="component" value="Chromosome"/>
</dbReference>
<dbReference type="NCBIfam" id="TIGR01073">
    <property type="entry name" value="pcrA"/>
    <property type="match status" value="1"/>
</dbReference>
<dbReference type="eggNOG" id="COG0210">
    <property type="taxonomic scope" value="Bacteria"/>
</dbReference>
<evidence type="ECO:0000256" key="7">
    <source>
        <dbReference type="ARBA" id="ARBA00023235"/>
    </source>
</evidence>
<dbReference type="GO" id="GO:0016887">
    <property type="term" value="F:ATP hydrolysis activity"/>
    <property type="evidence" value="ECO:0007669"/>
    <property type="project" value="RHEA"/>
</dbReference>
<dbReference type="Pfam" id="PF00580">
    <property type="entry name" value="UvrD-helicase"/>
    <property type="match status" value="1"/>
</dbReference>
<dbReference type="GO" id="GO:0003677">
    <property type="term" value="F:DNA binding"/>
    <property type="evidence" value="ECO:0007669"/>
    <property type="project" value="UniProtKB-KW"/>
</dbReference>
<dbReference type="GO" id="GO:0005829">
    <property type="term" value="C:cytosol"/>
    <property type="evidence" value="ECO:0007669"/>
    <property type="project" value="TreeGrafter"/>
</dbReference>
<evidence type="ECO:0000256" key="11">
    <source>
        <dbReference type="RuleBase" id="RU364053"/>
    </source>
</evidence>
<keyword evidence="7" id="KW-0413">Isomerase</keyword>
<keyword evidence="6 11" id="KW-0238">DNA-binding</keyword>
<dbReference type="PANTHER" id="PTHR11070">
    <property type="entry name" value="UVRD / RECB / PCRA DNA HELICASE FAMILY MEMBER"/>
    <property type="match status" value="1"/>
</dbReference>
<feature type="domain" description="UvrD-like helicase C-terminal" evidence="13">
    <location>
        <begin position="286"/>
        <end position="561"/>
    </location>
</feature>
<evidence type="ECO:0000256" key="1">
    <source>
        <dbReference type="ARBA" id="ARBA00009922"/>
    </source>
</evidence>
<dbReference type="EC" id="5.6.2.4" evidence="11"/>
<evidence type="ECO:0000259" key="12">
    <source>
        <dbReference type="PROSITE" id="PS51198"/>
    </source>
</evidence>
<dbReference type="InterPro" id="IPR013986">
    <property type="entry name" value="DExx_box_DNA_helicase_dom_sf"/>
</dbReference>
<dbReference type="Gene3D" id="1.10.486.10">
    <property type="entry name" value="PCRA, domain 4"/>
    <property type="match status" value="1"/>
</dbReference>
<dbReference type="InterPro" id="IPR000212">
    <property type="entry name" value="DNA_helicase_UvrD/REP"/>
</dbReference>
<dbReference type="STRING" id="697281.Mahau_1720"/>
<dbReference type="GO" id="GO:0006260">
    <property type="term" value="P:DNA replication"/>
    <property type="evidence" value="ECO:0007669"/>
    <property type="project" value="InterPro"/>
</dbReference>
<evidence type="ECO:0000313" key="15">
    <source>
        <dbReference type="Proteomes" id="UP000008457"/>
    </source>
</evidence>
<comment type="catalytic activity">
    <reaction evidence="8">
        <text>Couples ATP hydrolysis with the unwinding of duplex DNA by translocating in the 3'-5' direction.</text>
        <dbReference type="EC" id="5.6.2.4"/>
    </reaction>
</comment>
<proteinExistence type="inferred from homology"/>
<dbReference type="Pfam" id="PF21196">
    <property type="entry name" value="PcrA_UvrD_tudor"/>
    <property type="match status" value="1"/>
</dbReference>
<evidence type="ECO:0000256" key="10">
    <source>
        <dbReference type="PROSITE-ProRule" id="PRU00560"/>
    </source>
</evidence>
<evidence type="ECO:0000256" key="4">
    <source>
        <dbReference type="ARBA" id="ARBA00022806"/>
    </source>
</evidence>
<dbReference type="PROSITE" id="PS51217">
    <property type="entry name" value="UVRD_HELICASE_CTER"/>
    <property type="match status" value="1"/>
</dbReference>
<dbReference type="GO" id="GO:0043138">
    <property type="term" value="F:3'-5' DNA helicase activity"/>
    <property type="evidence" value="ECO:0007669"/>
    <property type="project" value="UniProtKB-EC"/>
</dbReference>
<dbReference type="GO" id="GO:0033202">
    <property type="term" value="C:DNA helicase complex"/>
    <property type="evidence" value="ECO:0007669"/>
    <property type="project" value="TreeGrafter"/>
</dbReference>
<keyword evidence="3 10" id="KW-0378">Hydrolase</keyword>
<dbReference type="Gene3D" id="1.10.10.160">
    <property type="match status" value="1"/>
</dbReference>
<feature type="binding site" evidence="10">
    <location>
        <begin position="26"/>
        <end position="33"/>
    </location>
    <ligand>
        <name>ATP</name>
        <dbReference type="ChEBI" id="CHEBI:30616"/>
    </ligand>
</feature>
<evidence type="ECO:0000313" key="14">
    <source>
        <dbReference type="EMBL" id="AEE96901.1"/>
    </source>
</evidence>
<reference evidence="14 15" key="2">
    <citation type="journal article" date="2011" name="Stand. Genomic Sci.">
        <title>Complete genome sequence of Mahella australiensis type strain (50-1 BON).</title>
        <authorList>
            <person name="Sikorski J."/>
            <person name="Teshima H."/>
            <person name="Nolan M."/>
            <person name="Lucas S."/>
            <person name="Hammon N."/>
            <person name="Deshpande S."/>
            <person name="Cheng J.F."/>
            <person name="Pitluck S."/>
            <person name="Liolios K."/>
            <person name="Pagani I."/>
            <person name="Ivanova N."/>
            <person name="Huntemann M."/>
            <person name="Mavromatis K."/>
            <person name="Ovchinikova G."/>
            <person name="Pati A."/>
            <person name="Tapia R."/>
            <person name="Han C."/>
            <person name="Goodwin L."/>
            <person name="Chen A."/>
            <person name="Palaniappan K."/>
            <person name="Land M."/>
            <person name="Hauser L."/>
            <person name="Ngatchou-Djao O.D."/>
            <person name="Rohde M."/>
            <person name="Pukall R."/>
            <person name="Spring S."/>
            <person name="Abt B."/>
            <person name="Goker M."/>
            <person name="Detter J.C."/>
            <person name="Woyke T."/>
            <person name="Bristow J."/>
            <person name="Markowitz V."/>
            <person name="Hugenholtz P."/>
            <person name="Eisen J.A."/>
            <person name="Kyrpides N.C."/>
            <person name="Klenk H.P."/>
            <person name="Lapidus A."/>
        </authorList>
    </citation>
    <scope>NUCLEOTIDE SEQUENCE [LARGE SCALE GENOMIC DNA]</scope>
    <source>
        <strain evidence="15">DSM 15567 / CIP 107919 / 50-1 BON</strain>
    </source>
</reference>
<keyword evidence="5 10" id="KW-0067">ATP-binding</keyword>
<dbReference type="SUPFAM" id="SSF52540">
    <property type="entry name" value="P-loop containing nucleoside triphosphate hydrolases"/>
    <property type="match status" value="1"/>
</dbReference>
<dbReference type="Pfam" id="PF13361">
    <property type="entry name" value="UvrD_C"/>
    <property type="match status" value="1"/>
</dbReference>
<dbReference type="FunFam" id="1.10.10.160:FF:000001">
    <property type="entry name" value="ATP-dependent DNA helicase"/>
    <property type="match status" value="1"/>
</dbReference>
<reference evidence="15" key="1">
    <citation type="submission" date="2010-11" db="EMBL/GenBank/DDBJ databases">
        <title>The complete genome of Mahella australiensis DSM 15567.</title>
        <authorList>
            <consortium name="US DOE Joint Genome Institute (JGI-PGF)"/>
            <person name="Lucas S."/>
            <person name="Copeland A."/>
            <person name="Lapidus A."/>
            <person name="Bruce D."/>
            <person name="Goodwin L."/>
            <person name="Pitluck S."/>
            <person name="Kyrpides N."/>
            <person name="Mavromatis K."/>
            <person name="Pagani I."/>
            <person name="Ivanova N."/>
            <person name="Teshima H."/>
            <person name="Brettin T."/>
            <person name="Detter J.C."/>
            <person name="Han C."/>
            <person name="Tapia R."/>
            <person name="Land M."/>
            <person name="Hauser L."/>
            <person name="Markowitz V."/>
            <person name="Cheng J.-F."/>
            <person name="Hugenholtz P."/>
            <person name="Woyke T."/>
            <person name="Wu D."/>
            <person name="Spring S."/>
            <person name="Pukall R."/>
            <person name="Steenblock K."/>
            <person name="Schneider S."/>
            <person name="Klenk H.-P."/>
            <person name="Eisen J.A."/>
        </authorList>
    </citation>
    <scope>NUCLEOTIDE SEQUENCE [LARGE SCALE GENOMIC DNA]</scope>
    <source>
        <strain evidence="15">DSM 15567 / CIP 107919 / 50-1 BON</strain>
    </source>
</reference>
<evidence type="ECO:0000256" key="3">
    <source>
        <dbReference type="ARBA" id="ARBA00022801"/>
    </source>
</evidence>
<dbReference type="PROSITE" id="PS51198">
    <property type="entry name" value="UVRD_HELICASE_ATP_BIND"/>
    <property type="match status" value="1"/>
</dbReference>
<dbReference type="FunFam" id="1.10.486.10:FF:000003">
    <property type="entry name" value="ATP-dependent DNA helicase"/>
    <property type="match status" value="1"/>
</dbReference>
<organism evidence="14 15">
    <name type="scientific">Mahella australiensis (strain DSM 15567 / CIP 107919 / 50-1 BON)</name>
    <dbReference type="NCBI Taxonomy" id="697281"/>
    <lineage>
        <taxon>Bacteria</taxon>
        <taxon>Bacillati</taxon>
        <taxon>Bacillota</taxon>
        <taxon>Clostridia</taxon>
        <taxon>Thermoanaerobacterales</taxon>
        <taxon>Thermoanaerobacterales Family IV. Incertae Sedis</taxon>
        <taxon>Mahella</taxon>
    </lineage>
</organism>
<sequence>MDHLKQLNEQQQKAVLYTEGPLLVLAGAGSGKTRVLTYRIAHLINDKGVSPWNILAITFTNKAADEMKQRVAGLVGVISKDIWISTFHSCCAHILRREIDKIGYERNFTIFDDGDQSTLIKECVKEMALNDKYFSDRDIKAKISNAKNNLIGPADYLKYFGGDFRADKIAQLYALYQKKLQSNNALDFDDLIMKTIELFQLRPDVLDFYQQKFKYILVDEYQDTNYAQYMMVQMLSRRYKNLCVVGDDDQSIYGWRGADIRNILEFEKDFPDAKVIKLEQNYRSTQNILDAANNVIGNNRGRKGKKLWTANKPGERIRCYAAYNEHDEAQFICHRILEGVQNDGRRYGDFAVLYRMNAQSRAIEENMVYAGIPYKVIGGLRFYDRKEIKDIIAYLRVIANPMDSVSLRRIINEPKRGIGDATVRAMEDLAQKSGQSLFDIIWNIDQIDEISSRVKNRIKPFADAMVQLMAMKELLSPSEFIQQLLDATGYIRALEAEDTDEAKARIDNIGQLVSAVKEFENSADEPTLEAFLENVALISGTDELSEDGDAVVLMTIHGAKGLEFPVVFISGMEEGLFPSGRAFNEESQMEEERRLCYVAITRARQQLYMTYARQRMIFGNIMDGIPSRFLDEIPQELLEGVGQAIEGKDSIAVTKIHDRSDADAKVFYKLGEKIKHPRFGVGTIVEVKGSGEDIELKVAFPKGGVKQLLVKYAPIEPI</sequence>
<dbReference type="CDD" id="cd18807">
    <property type="entry name" value="SF1_C_UvrD"/>
    <property type="match status" value="1"/>
</dbReference>
<keyword evidence="15" id="KW-1185">Reference proteome</keyword>
<dbReference type="EMBL" id="CP002360">
    <property type="protein sequence ID" value="AEE96901.1"/>
    <property type="molecule type" value="Genomic_DNA"/>
</dbReference>
<feature type="domain" description="UvrD-like helicase ATP-binding" evidence="12">
    <location>
        <begin position="5"/>
        <end position="285"/>
    </location>
</feature>
<name>F4A067_MAHA5</name>
<dbReference type="AlphaFoldDB" id="F4A067"/>
<dbReference type="InterPro" id="IPR014016">
    <property type="entry name" value="UvrD-like_ATP-bd"/>
</dbReference>
<dbReference type="GO" id="GO:0000725">
    <property type="term" value="P:recombinational repair"/>
    <property type="evidence" value="ECO:0007669"/>
    <property type="project" value="TreeGrafter"/>
</dbReference>
<dbReference type="CDD" id="cd17932">
    <property type="entry name" value="DEXQc_UvrD"/>
    <property type="match status" value="1"/>
</dbReference>
<evidence type="ECO:0000256" key="6">
    <source>
        <dbReference type="ARBA" id="ARBA00023125"/>
    </source>
</evidence>
<protein>
    <recommendedName>
        <fullName evidence="11">ATP-dependent DNA helicase</fullName>
        <ecNumber evidence="11">5.6.2.4</ecNumber>
    </recommendedName>
</protein>
<evidence type="ECO:0000256" key="2">
    <source>
        <dbReference type="ARBA" id="ARBA00022741"/>
    </source>
</evidence>
<keyword evidence="4 10" id="KW-0347">Helicase</keyword>
<dbReference type="InterPro" id="IPR005751">
    <property type="entry name" value="ATP-dep_DNA_helicase_PcrA"/>
</dbReference>
<dbReference type="OrthoDB" id="9810135at2"/>
<comment type="similarity">
    <text evidence="1 11">Belongs to the helicase family. UvrD subfamily.</text>
</comment>
<dbReference type="GO" id="GO:0005524">
    <property type="term" value="F:ATP binding"/>
    <property type="evidence" value="ECO:0007669"/>
    <property type="project" value="UniProtKB-UniRule"/>
</dbReference>
<evidence type="ECO:0000256" key="9">
    <source>
        <dbReference type="ARBA" id="ARBA00048988"/>
    </source>
</evidence>
<accession>F4A067</accession>
<dbReference type="PANTHER" id="PTHR11070:SF2">
    <property type="entry name" value="ATP-DEPENDENT DNA HELICASE SRS2"/>
    <property type="match status" value="1"/>
</dbReference>
<dbReference type="InterPro" id="IPR014017">
    <property type="entry name" value="DNA_helicase_UvrD-like_C"/>
</dbReference>
<dbReference type="KEGG" id="mas:Mahau_1720"/>
<dbReference type="InterPro" id="IPR027417">
    <property type="entry name" value="P-loop_NTPase"/>
</dbReference>
<dbReference type="RefSeq" id="WP_013781329.1">
    <property type="nucleotide sequence ID" value="NC_015520.1"/>
</dbReference>
<evidence type="ECO:0000259" key="13">
    <source>
        <dbReference type="PROSITE" id="PS51217"/>
    </source>
</evidence>
<gene>
    <name evidence="14" type="ordered locus">Mahau_1720</name>
</gene>
<evidence type="ECO:0000256" key="8">
    <source>
        <dbReference type="ARBA" id="ARBA00034617"/>
    </source>
</evidence>
<keyword evidence="2 10" id="KW-0547">Nucleotide-binding</keyword>
<comment type="catalytic activity">
    <reaction evidence="9 11">
        <text>ATP + H2O = ADP + phosphate + H(+)</text>
        <dbReference type="Rhea" id="RHEA:13065"/>
        <dbReference type="ChEBI" id="CHEBI:15377"/>
        <dbReference type="ChEBI" id="CHEBI:15378"/>
        <dbReference type="ChEBI" id="CHEBI:30616"/>
        <dbReference type="ChEBI" id="CHEBI:43474"/>
        <dbReference type="ChEBI" id="CHEBI:456216"/>
        <dbReference type="EC" id="5.6.2.4"/>
    </reaction>
</comment>
<evidence type="ECO:0000256" key="5">
    <source>
        <dbReference type="ARBA" id="ARBA00022840"/>
    </source>
</evidence>
<dbReference type="Gene3D" id="3.40.50.300">
    <property type="entry name" value="P-loop containing nucleotide triphosphate hydrolases"/>
    <property type="match status" value="2"/>
</dbReference>
<dbReference type="GO" id="GO:0009314">
    <property type="term" value="P:response to radiation"/>
    <property type="evidence" value="ECO:0007669"/>
    <property type="project" value="UniProtKB-ARBA"/>
</dbReference>